<organism evidence="1 4">
    <name type="scientific">Paraburkholderia rhynchosiae</name>
    <dbReference type="NCBI Taxonomy" id="487049"/>
    <lineage>
        <taxon>Bacteria</taxon>
        <taxon>Pseudomonadati</taxon>
        <taxon>Pseudomonadota</taxon>
        <taxon>Betaproteobacteria</taxon>
        <taxon>Burkholderiales</taxon>
        <taxon>Burkholderiaceae</taxon>
        <taxon>Paraburkholderia</taxon>
    </lineage>
</organism>
<name>A0A2N7VQ81_9BURK</name>
<dbReference type="GO" id="GO:0018662">
    <property type="term" value="F:phenol 2-monooxygenase activity"/>
    <property type="evidence" value="ECO:0007669"/>
    <property type="project" value="InterPro"/>
</dbReference>
<sequence>MSITAIKPYAFQPADRESQFHGNRLLYIGWEDHLMFAAPICVPVPADMTFGALVSDVLPGLYDAHPDFAAIDWHTAQWFRSGEPWQPDSGRSLADNGLVHKDVIRLRTPGLAGIGGSCS</sequence>
<reference evidence="2 3" key="1">
    <citation type="submission" date="2018-01" db="EMBL/GenBank/DDBJ databases">
        <title>Whole genome analyses suggest that Burkholderia sensu lato contains two further novel genera in the rhizoxinica-symbiotica group Mycetohabitans gen. nov., and Trinickia gen. nov.: implications for the evolution of diazotrophy and nodulation in the Burkholderiaceae.</title>
        <authorList>
            <person name="Estrada-de los Santos P."/>
            <person name="Palmer M."/>
            <person name="Chavez-Ramirez B."/>
            <person name="Beukes C."/>
            <person name="Steenkamp E.T."/>
            <person name="Hirsch A.M."/>
            <person name="Manyaka P."/>
            <person name="Maluk M."/>
            <person name="Lafos M."/>
            <person name="Crook M."/>
            <person name="Gross E."/>
            <person name="Simon M.F."/>
            <person name="Bueno dos Reis Junior F."/>
            <person name="Poole P.S."/>
            <person name="Venter S.N."/>
            <person name="James E.K."/>
        </authorList>
    </citation>
    <scope>NUCLEOTIDE SEQUENCE [LARGE SCALE GENOMIC DNA]</scope>
    <source>
        <strain evidence="2 3">WSM 3937</strain>
    </source>
</reference>
<accession>A0A2N7VQ81</accession>
<evidence type="ECO:0000313" key="1">
    <source>
        <dbReference type="EMBL" id="CAB3742841.1"/>
    </source>
</evidence>
<dbReference type="Proteomes" id="UP000494205">
    <property type="component" value="Unassembled WGS sequence"/>
</dbReference>
<dbReference type="InterPro" id="IPR006756">
    <property type="entry name" value="Phenol_hydroxylase"/>
</dbReference>
<dbReference type="EMBL" id="PNXY01000060">
    <property type="protein sequence ID" value="PMS19313.1"/>
    <property type="molecule type" value="Genomic_DNA"/>
</dbReference>
<protein>
    <submittedName>
        <fullName evidence="2">Phenol hydroxylase</fullName>
    </submittedName>
</protein>
<dbReference type="Pfam" id="PF04663">
    <property type="entry name" value="Phenol_monoox"/>
    <property type="match status" value="1"/>
</dbReference>
<dbReference type="Proteomes" id="UP000235659">
    <property type="component" value="Unassembled WGS sequence"/>
</dbReference>
<gene>
    <name evidence="2" type="ORF">C0Z16_35455</name>
    <name evidence="1" type="ORF">LMG27174_06918</name>
</gene>
<reference evidence="1 4" key="2">
    <citation type="submission" date="2020-04" db="EMBL/GenBank/DDBJ databases">
        <authorList>
            <person name="De Canck E."/>
        </authorList>
    </citation>
    <scope>NUCLEOTIDE SEQUENCE [LARGE SCALE GENOMIC DNA]</scope>
    <source>
        <strain evidence="1 4">LMG 27174</strain>
    </source>
</reference>
<evidence type="ECO:0000313" key="3">
    <source>
        <dbReference type="Proteomes" id="UP000235659"/>
    </source>
</evidence>
<proteinExistence type="predicted"/>
<evidence type="ECO:0000313" key="2">
    <source>
        <dbReference type="EMBL" id="PMS19313.1"/>
    </source>
</evidence>
<keyword evidence="3" id="KW-1185">Reference proteome</keyword>
<evidence type="ECO:0000313" key="4">
    <source>
        <dbReference type="Proteomes" id="UP000494205"/>
    </source>
</evidence>
<dbReference type="EMBL" id="CADIJZ010000054">
    <property type="protein sequence ID" value="CAB3742841.1"/>
    <property type="molecule type" value="Genomic_DNA"/>
</dbReference>
<dbReference type="AlphaFoldDB" id="A0A2N7VQ81"/>
<dbReference type="OrthoDB" id="5343663at2"/>
<dbReference type="Gene3D" id="3.10.20.560">
    <property type="entry name" value="Phenol hydroxylase"/>
    <property type="match status" value="1"/>
</dbReference>
<dbReference type="InterPro" id="IPR043010">
    <property type="entry name" value="Phenol_hydroxylase_sf"/>
</dbReference>
<dbReference type="RefSeq" id="WP_102636631.1">
    <property type="nucleotide sequence ID" value="NZ_CADIJZ010000054.1"/>
</dbReference>